<dbReference type="InterPro" id="IPR036388">
    <property type="entry name" value="WH-like_DNA-bd_sf"/>
</dbReference>
<dbReference type="SUPFAM" id="SSF53850">
    <property type="entry name" value="Periplasmic binding protein-like II"/>
    <property type="match status" value="1"/>
</dbReference>
<evidence type="ECO:0000256" key="2">
    <source>
        <dbReference type="ARBA" id="ARBA00023015"/>
    </source>
</evidence>
<organism evidence="6 7">
    <name type="scientific">Periweissella beninensis</name>
    <dbReference type="NCBI Taxonomy" id="504936"/>
    <lineage>
        <taxon>Bacteria</taxon>
        <taxon>Bacillati</taxon>
        <taxon>Bacillota</taxon>
        <taxon>Bacilli</taxon>
        <taxon>Lactobacillales</taxon>
        <taxon>Lactobacillaceae</taxon>
        <taxon>Periweissella</taxon>
    </lineage>
</organism>
<evidence type="ECO:0000256" key="1">
    <source>
        <dbReference type="ARBA" id="ARBA00009437"/>
    </source>
</evidence>
<evidence type="ECO:0000259" key="5">
    <source>
        <dbReference type="PROSITE" id="PS50931"/>
    </source>
</evidence>
<dbReference type="PANTHER" id="PTHR30419">
    <property type="entry name" value="HTH-TYPE TRANSCRIPTIONAL REGULATOR YBHD"/>
    <property type="match status" value="1"/>
</dbReference>
<keyword evidence="4" id="KW-0804">Transcription</keyword>
<dbReference type="InterPro" id="IPR005119">
    <property type="entry name" value="LysR_subst-bd"/>
</dbReference>
<reference evidence="6" key="1">
    <citation type="submission" date="2021-04" db="EMBL/GenBank/DDBJ databases">
        <title>Taxonomic assessment of Weissella genus.</title>
        <authorList>
            <person name="Fanelli F."/>
            <person name="Chieffi D."/>
            <person name="Dell'Aquila A."/>
            <person name="Gyu-Sung C."/>
            <person name="Franz C.M.A.P."/>
            <person name="Fusco V."/>
        </authorList>
    </citation>
    <scope>NUCLEOTIDE SEQUENCE</scope>
    <source>
        <strain evidence="6">LMG 25373</strain>
    </source>
</reference>
<dbReference type="PRINTS" id="PR00039">
    <property type="entry name" value="HTHLYSR"/>
</dbReference>
<dbReference type="Gene3D" id="3.40.190.290">
    <property type="match status" value="1"/>
</dbReference>
<dbReference type="RefSeq" id="WP_205143973.1">
    <property type="nucleotide sequence ID" value="NZ_JAFBDN010000015.1"/>
</dbReference>
<gene>
    <name evidence="6" type="ORF">KAK10_09165</name>
</gene>
<keyword evidence="2" id="KW-0805">Transcription regulation</keyword>
<sequence>MYIRDLEYYQQIILQKNFSKVANFFHVSQPTISTAIKRLEEELNTQLIIRDHSHNELILTLSGEQLYRHATQILNEWAVTKAEIDRLNNEQIVLGLPPIIQNYYFTNIAQTLRERGMLKSITTVEGGSNDLRKSLQRGEVDIALLGSAEPMAYKSLLTEEFDRHSYQIFVSKKHPLAAKKAIKFSELRHEPFILFTTSFVHTQAINKLASRNHFHPNVIFRSSDVNFIMNMVANGLGVTFLTGITNQHRSDVVAIDLLDTDQPSFITSIAYRSGHVLTPVQQKLLGILYESLEY</sequence>
<keyword evidence="3" id="KW-0238">DNA-binding</keyword>
<dbReference type="EMBL" id="JAGMVS010000075">
    <property type="protein sequence ID" value="MCM2438066.1"/>
    <property type="molecule type" value="Genomic_DNA"/>
</dbReference>
<protein>
    <submittedName>
        <fullName evidence="6">LysR family transcriptional regulator</fullName>
    </submittedName>
</protein>
<keyword evidence="7" id="KW-1185">Reference proteome</keyword>
<dbReference type="PROSITE" id="PS50931">
    <property type="entry name" value="HTH_LYSR"/>
    <property type="match status" value="1"/>
</dbReference>
<feature type="domain" description="HTH lysR-type" evidence="5">
    <location>
        <begin position="1"/>
        <end position="60"/>
    </location>
</feature>
<comment type="similarity">
    <text evidence="1">Belongs to the LysR transcriptional regulatory family.</text>
</comment>
<dbReference type="Proteomes" id="UP001057481">
    <property type="component" value="Unassembled WGS sequence"/>
</dbReference>
<dbReference type="InterPro" id="IPR000847">
    <property type="entry name" value="LysR_HTH_N"/>
</dbReference>
<evidence type="ECO:0000313" key="7">
    <source>
        <dbReference type="Proteomes" id="UP001057481"/>
    </source>
</evidence>
<evidence type="ECO:0000256" key="3">
    <source>
        <dbReference type="ARBA" id="ARBA00023125"/>
    </source>
</evidence>
<dbReference type="InterPro" id="IPR036390">
    <property type="entry name" value="WH_DNA-bd_sf"/>
</dbReference>
<comment type="caution">
    <text evidence="6">The sequence shown here is derived from an EMBL/GenBank/DDBJ whole genome shotgun (WGS) entry which is preliminary data.</text>
</comment>
<accession>A0ABT0VJQ9</accession>
<dbReference type="SUPFAM" id="SSF46785">
    <property type="entry name" value="Winged helix' DNA-binding domain"/>
    <property type="match status" value="1"/>
</dbReference>
<dbReference type="Pfam" id="PF00126">
    <property type="entry name" value="HTH_1"/>
    <property type="match status" value="1"/>
</dbReference>
<proteinExistence type="inferred from homology"/>
<dbReference type="InterPro" id="IPR050950">
    <property type="entry name" value="HTH-type_LysR_regulators"/>
</dbReference>
<name>A0ABT0VJQ9_9LACO</name>
<dbReference type="PANTHER" id="PTHR30419:SF8">
    <property type="entry name" value="NITROGEN ASSIMILATION TRANSCRIPTIONAL ACTIVATOR-RELATED"/>
    <property type="match status" value="1"/>
</dbReference>
<dbReference type="Pfam" id="PF03466">
    <property type="entry name" value="LysR_substrate"/>
    <property type="match status" value="1"/>
</dbReference>
<dbReference type="Gene3D" id="1.10.10.10">
    <property type="entry name" value="Winged helix-like DNA-binding domain superfamily/Winged helix DNA-binding domain"/>
    <property type="match status" value="1"/>
</dbReference>
<evidence type="ECO:0000256" key="4">
    <source>
        <dbReference type="ARBA" id="ARBA00023163"/>
    </source>
</evidence>
<evidence type="ECO:0000313" key="6">
    <source>
        <dbReference type="EMBL" id="MCM2438066.1"/>
    </source>
</evidence>